<evidence type="ECO:0000259" key="3">
    <source>
        <dbReference type="Pfam" id="PF07992"/>
    </source>
</evidence>
<dbReference type="EMBL" id="JBHSPR010000007">
    <property type="protein sequence ID" value="MFC6016440.1"/>
    <property type="molecule type" value="Genomic_DNA"/>
</dbReference>
<proteinExistence type="predicted"/>
<reference evidence="5" key="1">
    <citation type="journal article" date="2019" name="Int. J. Syst. Evol. Microbiol.">
        <title>The Global Catalogue of Microorganisms (GCM) 10K type strain sequencing project: providing services to taxonomists for standard genome sequencing and annotation.</title>
        <authorList>
            <consortium name="The Broad Institute Genomics Platform"/>
            <consortium name="The Broad Institute Genome Sequencing Center for Infectious Disease"/>
            <person name="Wu L."/>
            <person name="Ma J."/>
        </authorList>
    </citation>
    <scope>NUCLEOTIDE SEQUENCE [LARGE SCALE GENOMIC DNA]</scope>
    <source>
        <strain evidence="5">ZS-35-S2</strain>
    </source>
</reference>
<sequence>MRNAGAAPLAVVGAGPAGLAAAVAAADAGATVVVVDLGQRPGGQYLRQPTVAGVPAVAHSRRADGLLREALAHPRITFRTRHQVWSTSIAGTSADGRPTTADISAANGRAAGDGGMDGVTLRLIGPDGPATLTTLVLVLAPGGHDRVVPFPGWDLPGVVTAGAAQALAKGQGVLVGRRVLVAGTGPFLLAVAAGLAQAGAQVAAVVEAAPLRRWARHTRAVAATPGKLVEAARYLGALRRRGVPVWRGQAVTEVREYDDGLRATVSRVDADWRPGGVTRTVPVDAVCVGHGFTPSVELAVALGCATRVDPADGSLVVDVDECGRSSVPGVLVAGEATGVGGADLAISEGRLAGLAAAHRLGLLDDAGLDRAVAPVARRAVRQRRFAAALHRAHPVPDGWTGWLTDDTVVCRCEEVTAGRLRADVAAYGLDDVRALKLVTRIGMGLCQGRVCGRAAAGLLAAASGRDQPLEGFANRQIVLPVPLGAVAEEGTPQ</sequence>
<dbReference type="InterPro" id="IPR007419">
    <property type="entry name" value="BFD-like_2Fe2S-bd_dom"/>
</dbReference>
<evidence type="ECO:0000256" key="1">
    <source>
        <dbReference type="ARBA" id="ARBA00023002"/>
    </source>
</evidence>
<dbReference type="InterPro" id="IPR051691">
    <property type="entry name" value="Metab_Enz_Cyan_OpOx_G3PDH"/>
</dbReference>
<name>A0ABW1K4T9_9ACTN</name>
<feature type="domain" description="BFD-like [2Fe-2S]-binding" evidence="2">
    <location>
        <begin position="408"/>
        <end position="460"/>
    </location>
</feature>
<organism evidence="4 5">
    <name type="scientific">Plantactinospora solaniradicis</name>
    <dbReference type="NCBI Taxonomy" id="1723736"/>
    <lineage>
        <taxon>Bacteria</taxon>
        <taxon>Bacillati</taxon>
        <taxon>Actinomycetota</taxon>
        <taxon>Actinomycetes</taxon>
        <taxon>Micromonosporales</taxon>
        <taxon>Micromonosporaceae</taxon>
        <taxon>Plantactinospora</taxon>
    </lineage>
</organism>
<evidence type="ECO:0000259" key="2">
    <source>
        <dbReference type="Pfam" id="PF04324"/>
    </source>
</evidence>
<dbReference type="Gene3D" id="1.10.10.1100">
    <property type="entry name" value="BFD-like [2Fe-2S]-binding domain"/>
    <property type="match status" value="1"/>
</dbReference>
<keyword evidence="1" id="KW-0560">Oxidoreductase</keyword>
<feature type="domain" description="FAD/NAD(P)-binding" evidence="3">
    <location>
        <begin position="9"/>
        <end position="348"/>
    </location>
</feature>
<dbReference type="PRINTS" id="PR00368">
    <property type="entry name" value="FADPNR"/>
</dbReference>
<dbReference type="InterPro" id="IPR041854">
    <property type="entry name" value="BFD-like_2Fe2S-bd_dom_sf"/>
</dbReference>
<dbReference type="Proteomes" id="UP001596203">
    <property type="component" value="Unassembled WGS sequence"/>
</dbReference>
<dbReference type="Pfam" id="PF07992">
    <property type="entry name" value="Pyr_redox_2"/>
    <property type="match status" value="1"/>
</dbReference>
<keyword evidence="5" id="KW-1185">Reference proteome</keyword>
<protein>
    <submittedName>
        <fullName evidence="4">FAD-dependent oxidoreductase</fullName>
    </submittedName>
</protein>
<accession>A0ABW1K4T9</accession>
<dbReference type="PIRSF" id="PIRSF037495">
    <property type="entry name" value="Opine_OX_OoxA/HcnB"/>
    <property type="match status" value="1"/>
</dbReference>
<dbReference type="PANTHER" id="PTHR42949:SF3">
    <property type="entry name" value="ANAEROBIC GLYCEROL-3-PHOSPHATE DEHYDROGENASE SUBUNIT B"/>
    <property type="match status" value="1"/>
</dbReference>
<dbReference type="InterPro" id="IPR023753">
    <property type="entry name" value="FAD/NAD-binding_dom"/>
</dbReference>
<gene>
    <name evidence="4" type="ORF">ACFP2T_09535</name>
</gene>
<dbReference type="InterPro" id="IPR036188">
    <property type="entry name" value="FAD/NAD-bd_sf"/>
</dbReference>
<dbReference type="Pfam" id="PF04324">
    <property type="entry name" value="Fer2_BFD"/>
    <property type="match status" value="1"/>
</dbReference>
<dbReference type="RefSeq" id="WP_377419797.1">
    <property type="nucleotide sequence ID" value="NZ_JBHSPR010000007.1"/>
</dbReference>
<dbReference type="InterPro" id="IPR017224">
    <property type="entry name" value="Opine_Oxase_asu/HCN_bsu"/>
</dbReference>
<evidence type="ECO:0000313" key="5">
    <source>
        <dbReference type="Proteomes" id="UP001596203"/>
    </source>
</evidence>
<comment type="caution">
    <text evidence="4">The sequence shown here is derived from an EMBL/GenBank/DDBJ whole genome shotgun (WGS) entry which is preliminary data.</text>
</comment>
<dbReference type="SUPFAM" id="SSF51905">
    <property type="entry name" value="FAD/NAD(P)-binding domain"/>
    <property type="match status" value="1"/>
</dbReference>
<evidence type="ECO:0000313" key="4">
    <source>
        <dbReference type="EMBL" id="MFC6016440.1"/>
    </source>
</evidence>
<dbReference type="PANTHER" id="PTHR42949">
    <property type="entry name" value="ANAEROBIC GLYCEROL-3-PHOSPHATE DEHYDROGENASE SUBUNIT B"/>
    <property type="match status" value="1"/>
</dbReference>
<dbReference type="Gene3D" id="3.50.50.60">
    <property type="entry name" value="FAD/NAD(P)-binding domain"/>
    <property type="match status" value="3"/>
</dbReference>
<dbReference type="PRINTS" id="PR00411">
    <property type="entry name" value="PNDRDTASEI"/>
</dbReference>